<feature type="chain" id="PRO_5012020267" description="Cytochrome C" evidence="1">
    <location>
        <begin position="32"/>
        <end position="150"/>
    </location>
</feature>
<accession>A0A2A4X982</accession>
<evidence type="ECO:0008006" key="4">
    <source>
        <dbReference type="Google" id="ProtNLM"/>
    </source>
</evidence>
<dbReference type="EMBL" id="NVUL01000022">
    <property type="protein sequence ID" value="PCI79064.1"/>
    <property type="molecule type" value="Genomic_DNA"/>
</dbReference>
<protein>
    <recommendedName>
        <fullName evidence="4">Cytochrome C</fullName>
    </recommendedName>
</protein>
<keyword evidence="1" id="KW-0732">Signal</keyword>
<proteinExistence type="predicted"/>
<dbReference type="Proteomes" id="UP000218767">
    <property type="component" value="Unassembled WGS sequence"/>
</dbReference>
<evidence type="ECO:0000313" key="3">
    <source>
        <dbReference type="Proteomes" id="UP000218767"/>
    </source>
</evidence>
<evidence type="ECO:0000313" key="2">
    <source>
        <dbReference type="EMBL" id="PCI79064.1"/>
    </source>
</evidence>
<dbReference type="PROSITE" id="PS51257">
    <property type="entry name" value="PROKAR_LIPOPROTEIN"/>
    <property type="match status" value="1"/>
</dbReference>
<gene>
    <name evidence="2" type="ORF">COB20_05610</name>
</gene>
<evidence type="ECO:0000256" key="1">
    <source>
        <dbReference type="SAM" id="SignalP"/>
    </source>
</evidence>
<organism evidence="2 3">
    <name type="scientific">SAR86 cluster bacterium</name>
    <dbReference type="NCBI Taxonomy" id="2030880"/>
    <lineage>
        <taxon>Bacteria</taxon>
        <taxon>Pseudomonadati</taxon>
        <taxon>Pseudomonadota</taxon>
        <taxon>Gammaproteobacteria</taxon>
        <taxon>SAR86 cluster</taxon>
    </lineage>
</organism>
<feature type="signal peptide" evidence="1">
    <location>
        <begin position="1"/>
        <end position="31"/>
    </location>
</feature>
<comment type="caution">
    <text evidence="2">The sequence shown here is derived from an EMBL/GenBank/DDBJ whole genome shotgun (WGS) entry which is preliminary data.</text>
</comment>
<dbReference type="AlphaFoldDB" id="A0A2A4X982"/>
<reference evidence="3" key="1">
    <citation type="submission" date="2017-08" db="EMBL/GenBank/DDBJ databases">
        <title>A dynamic microbial community with high functional redundancy inhabits the cold, oxic subseafloor aquifer.</title>
        <authorList>
            <person name="Tully B.J."/>
            <person name="Wheat C.G."/>
            <person name="Glazer B.T."/>
            <person name="Huber J.A."/>
        </authorList>
    </citation>
    <scope>NUCLEOTIDE SEQUENCE [LARGE SCALE GENOMIC DNA]</scope>
</reference>
<name>A0A2A4X982_9GAMM</name>
<sequence>MKSKASKSVLRTVVSLIAVFSLTGCNTNSDAFPQIANPPPFDYVDGEQLRSNMHQLAFELQQLDMALLDAYVDRPSFQRQIVDSIQNIERIGGYIQETDLAVRHPFLQDDMDRFLSNVRRAKMDAERNVPRYYMAGRISGGCITCHSANR</sequence>